<accession>A0A8X6LJG2</accession>
<keyword evidence="2" id="KW-0732">Signal</keyword>
<keyword evidence="4" id="KW-1185">Reference proteome</keyword>
<feature type="region of interest" description="Disordered" evidence="1">
    <location>
        <begin position="40"/>
        <end position="60"/>
    </location>
</feature>
<feature type="signal peptide" evidence="2">
    <location>
        <begin position="1"/>
        <end position="29"/>
    </location>
</feature>
<evidence type="ECO:0000256" key="1">
    <source>
        <dbReference type="SAM" id="MobiDB-lite"/>
    </source>
</evidence>
<organism evidence="3 4">
    <name type="scientific">Trichonephila clavata</name>
    <name type="common">Joro spider</name>
    <name type="synonym">Nephila clavata</name>
    <dbReference type="NCBI Taxonomy" id="2740835"/>
    <lineage>
        <taxon>Eukaryota</taxon>
        <taxon>Metazoa</taxon>
        <taxon>Ecdysozoa</taxon>
        <taxon>Arthropoda</taxon>
        <taxon>Chelicerata</taxon>
        <taxon>Arachnida</taxon>
        <taxon>Araneae</taxon>
        <taxon>Araneomorphae</taxon>
        <taxon>Entelegynae</taxon>
        <taxon>Araneoidea</taxon>
        <taxon>Nephilidae</taxon>
        <taxon>Trichonephila</taxon>
    </lineage>
</organism>
<dbReference type="AlphaFoldDB" id="A0A8X6LJG2"/>
<evidence type="ECO:0000256" key="2">
    <source>
        <dbReference type="SAM" id="SignalP"/>
    </source>
</evidence>
<gene>
    <name evidence="3" type="ORF">TNCT_466181</name>
</gene>
<evidence type="ECO:0000313" key="3">
    <source>
        <dbReference type="EMBL" id="GFR13046.1"/>
    </source>
</evidence>
<name>A0A8X6LJG2_TRICU</name>
<evidence type="ECO:0000313" key="4">
    <source>
        <dbReference type="Proteomes" id="UP000887116"/>
    </source>
</evidence>
<feature type="chain" id="PRO_5036469250" description="Secreted protein" evidence="2">
    <location>
        <begin position="30"/>
        <end position="103"/>
    </location>
</feature>
<dbReference type="EMBL" id="BMAO01026869">
    <property type="protein sequence ID" value="GFR13046.1"/>
    <property type="molecule type" value="Genomic_DNA"/>
</dbReference>
<proteinExistence type="predicted"/>
<evidence type="ECO:0008006" key="5">
    <source>
        <dbReference type="Google" id="ProtNLM"/>
    </source>
</evidence>
<comment type="caution">
    <text evidence="3">The sequence shown here is derived from an EMBL/GenBank/DDBJ whole genome shotgun (WGS) entry which is preliminary data.</text>
</comment>
<sequence>MQSERPPASISTLSWWVGLCALATQRAMSAVTLLLVVSPKPNRSSLGRSQTKRDTPRRRKTLIPNLHPASVLHVRSGLGVYGAKRDFYLQGAPDQQKLHITSS</sequence>
<dbReference type="Proteomes" id="UP000887116">
    <property type="component" value="Unassembled WGS sequence"/>
</dbReference>
<reference evidence="3" key="1">
    <citation type="submission" date="2020-07" db="EMBL/GenBank/DDBJ databases">
        <title>Multicomponent nature underlies the extraordinary mechanical properties of spider dragline silk.</title>
        <authorList>
            <person name="Kono N."/>
            <person name="Nakamura H."/>
            <person name="Mori M."/>
            <person name="Yoshida Y."/>
            <person name="Ohtoshi R."/>
            <person name="Malay A.D."/>
            <person name="Moran D.A.P."/>
            <person name="Tomita M."/>
            <person name="Numata K."/>
            <person name="Arakawa K."/>
        </authorList>
    </citation>
    <scope>NUCLEOTIDE SEQUENCE</scope>
</reference>
<protein>
    <recommendedName>
        <fullName evidence="5">Secreted protein</fullName>
    </recommendedName>
</protein>